<evidence type="ECO:0000256" key="3">
    <source>
        <dbReference type="SAM" id="SignalP"/>
    </source>
</evidence>
<evidence type="ECO:0000256" key="2">
    <source>
        <dbReference type="SAM" id="MobiDB-lite"/>
    </source>
</evidence>
<dbReference type="Pfam" id="PF00691">
    <property type="entry name" value="OmpA"/>
    <property type="match status" value="1"/>
</dbReference>
<gene>
    <name evidence="5" type="ORF">BCF38_105165</name>
    <name evidence="6" type="ORF">SAMN05421539_105165</name>
</gene>
<dbReference type="PANTHER" id="PTHR30329:SF21">
    <property type="entry name" value="LIPOPROTEIN YIAD-RELATED"/>
    <property type="match status" value="1"/>
</dbReference>
<evidence type="ECO:0000313" key="6">
    <source>
        <dbReference type="EMBL" id="SSA46702.1"/>
    </source>
</evidence>
<dbReference type="InterPro" id="IPR006665">
    <property type="entry name" value="OmpA-like"/>
</dbReference>
<feature type="region of interest" description="Disordered" evidence="2">
    <location>
        <begin position="615"/>
        <end position="650"/>
    </location>
</feature>
<reference evidence="6 8" key="1">
    <citation type="submission" date="2016-10" db="EMBL/GenBank/DDBJ databases">
        <authorList>
            <person name="Cai Z."/>
        </authorList>
    </citation>
    <scope>NUCLEOTIDE SEQUENCE [LARGE SCALE GENOMIC DNA]</scope>
    <source>
        <strain evidence="6 8">DSM 25227</strain>
    </source>
</reference>
<dbReference type="Gene3D" id="3.40.1520.20">
    <property type="match status" value="2"/>
</dbReference>
<protein>
    <submittedName>
        <fullName evidence="5">OOP family OmpA-OmpF porin</fullName>
    </submittedName>
    <submittedName>
        <fullName evidence="6">OmpA-OmpF porin, OOP family</fullName>
    </submittedName>
</protein>
<dbReference type="CDD" id="cd07185">
    <property type="entry name" value="OmpA_C-like"/>
    <property type="match status" value="1"/>
</dbReference>
<dbReference type="GO" id="GO:0016020">
    <property type="term" value="C:membrane"/>
    <property type="evidence" value="ECO:0007669"/>
    <property type="project" value="UniProtKB-UniRule"/>
</dbReference>
<evidence type="ECO:0000313" key="5">
    <source>
        <dbReference type="EMBL" id="PWJ18177.1"/>
    </source>
</evidence>
<keyword evidence="7" id="KW-1185">Reference proteome</keyword>
<dbReference type="InterPro" id="IPR050330">
    <property type="entry name" value="Bact_OuterMem_StrucFunc"/>
</dbReference>
<keyword evidence="1" id="KW-0472">Membrane</keyword>
<evidence type="ECO:0000256" key="1">
    <source>
        <dbReference type="PROSITE-ProRule" id="PRU00473"/>
    </source>
</evidence>
<dbReference type="SUPFAM" id="SSF103088">
    <property type="entry name" value="OmpA-like"/>
    <property type="match status" value="1"/>
</dbReference>
<keyword evidence="3" id="KW-0732">Signal</keyword>
<dbReference type="Proteomes" id="UP000245839">
    <property type="component" value="Unassembled WGS sequence"/>
</dbReference>
<evidence type="ECO:0000259" key="4">
    <source>
        <dbReference type="PROSITE" id="PS51123"/>
    </source>
</evidence>
<sequence length="650" mass="69201">MSRARTIATLVVLSLAAGGATAVAWTAAGYIERTSRAAVTARMGVAGLNWVDVQTDGLQLILAGRAPDERARFRAMTEAGDVVAPSRLVDAMDVVARAPAAPPRFALEILRNEESVSLIGLTPERLEDGPLDRLLAREDLEITDLVEQIDRDTPDDWLPAVRFALSVMDQLPRTKISVEPGRVAITAVADSDAERLRLESDLSRRRPQGVRLVLDIQAPRPVITPFTLRFVMPEGRPPRFEACAVDGSEARDRILKAAAEAGFADKADCVIGLGVPSTSWGEAAAVSIAALGELGEGSVTLSDADVTLVAAEGTDQAVFDRVVAELDTALPDLFVLSAILPQPEGAEETGPEGVPEFLAIRSPEGQVQLRGRLFDEAQEQAVLAYGRAKFGTSETYIATREDETVPEGWPARVLSAIDVLSELEQGAVTVRPDLVSVRGVTGNSRADAEISRLLSERLGPEASYEIEVEYMEELDPTLNIPTPEECETQLNEILVTQKLTFAPGAGELDGTGDGQLAVLADKLRDCKRASFEIGGHTDSQGREVMNLELSQDRAQAVREALIARGIPPGQLVAKGYGETEPIASNETEEGREANRRITFTLIGRRDRATLEAEAAAADAAADAAAAAARRGDAAPPGSDASAPDTEEGGE</sequence>
<dbReference type="EMBL" id="QGDJ01000005">
    <property type="protein sequence ID" value="PWJ18177.1"/>
    <property type="molecule type" value="Genomic_DNA"/>
</dbReference>
<evidence type="ECO:0000313" key="7">
    <source>
        <dbReference type="Proteomes" id="UP000245839"/>
    </source>
</evidence>
<feature type="compositionally biased region" description="Low complexity" evidence="2">
    <location>
        <begin position="615"/>
        <end position="643"/>
    </location>
</feature>
<reference evidence="5 7" key="2">
    <citation type="submission" date="2018-03" db="EMBL/GenBank/DDBJ databases">
        <title>Genomic Encyclopedia of Archaeal and Bacterial Type Strains, Phase II (KMG-II): from individual species to whole genera.</title>
        <authorList>
            <person name="Goeker M."/>
        </authorList>
    </citation>
    <scope>NUCLEOTIDE SEQUENCE [LARGE SCALE GENOMIC DNA]</scope>
    <source>
        <strain evidence="5 7">DSM 25227</strain>
    </source>
</reference>
<dbReference type="AlphaFoldDB" id="A0A2Y9C0R0"/>
<evidence type="ECO:0000313" key="8">
    <source>
        <dbReference type="Proteomes" id="UP000251571"/>
    </source>
</evidence>
<accession>A0A2Y9C0R0</accession>
<dbReference type="Proteomes" id="UP000251571">
    <property type="component" value="Unassembled WGS sequence"/>
</dbReference>
<feature type="chain" id="PRO_5033776035" evidence="3">
    <location>
        <begin position="23"/>
        <end position="650"/>
    </location>
</feature>
<feature type="domain" description="OmpA-like" evidence="4">
    <location>
        <begin position="488"/>
        <end position="605"/>
    </location>
</feature>
<dbReference type="Gene3D" id="3.30.1330.60">
    <property type="entry name" value="OmpA-like domain"/>
    <property type="match status" value="1"/>
</dbReference>
<dbReference type="OrthoDB" id="5525824at2"/>
<dbReference type="RefSeq" id="WP_146204855.1">
    <property type="nucleotide sequence ID" value="NZ_QGDJ01000005.1"/>
</dbReference>
<dbReference type="InterPro" id="IPR036737">
    <property type="entry name" value="OmpA-like_sf"/>
</dbReference>
<dbReference type="PROSITE" id="PS51123">
    <property type="entry name" value="OMPA_2"/>
    <property type="match status" value="1"/>
</dbReference>
<proteinExistence type="predicted"/>
<dbReference type="EMBL" id="UETC01000005">
    <property type="protein sequence ID" value="SSA46702.1"/>
    <property type="molecule type" value="Genomic_DNA"/>
</dbReference>
<organism evidence="6 8">
    <name type="scientific">Jannaschia seohaensis</name>
    <dbReference type="NCBI Taxonomy" id="475081"/>
    <lineage>
        <taxon>Bacteria</taxon>
        <taxon>Pseudomonadati</taxon>
        <taxon>Pseudomonadota</taxon>
        <taxon>Alphaproteobacteria</taxon>
        <taxon>Rhodobacterales</taxon>
        <taxon>Roseobacteraceae</taxon>
        <taxon>Jannaschia</taxon>
    </lineage>
</organism>
<dbReference type="PANTHER" id="PTHR30329">
    <property type="entry name" value="STATOR ELEMENT OF FLAGELLAR MOTOR COMPLEX"/>
    <property type="match status" value="1"/>
</dbReference>
<feature type="signal peptide" evidence="3">
    <location>
        <begin position="1"/>
        <end position="22"/>
    </location>
</feature>
<name>A0A2Y9C0R0_9RHOB</name>